<name>A0A0H5E5M8_9BACT</name>
<dbReference type="OrthoDB" id="9809047at2"/>
<dbReference type="NCBIfam" id="TIGR01003">
    <property type="entry name" value="PTS_HPr_family"/>
    <property type="match status" value="1"/>
</dbReference>
<keyword evidence="3" id="KW-0963">Cytoplasm</keyword>
<organism evidence="6 7">
    <name type="scientific">Estrella lausannensis</name>
    <dbReference type="NCBI Taxonomy" id="483423"/>
    <lineage>
        <taxon>Bacteria</taxon>
        <taxon>Pseudomonadati</taxon>
        <taxon>Chlamydiota</taxon>
        <taxon>Chlamydiia</taxon>
        <taxon>Parachlamydiales</taxon>
        <taxon>Candidatus Criblamydiaceae</taxon>
        <taxon>Estrella</taxon>
    </lineage>
</organism>
<dbReference type="AlphaFoldDB" id="A0A0H5E5M8"/>
<dbReference type="PANTHER" id="PTHR33705:SF2">
    <property type="entry name" value="PHOSPHOCARRIER PROTEIN NPR"/>
    <property type="match status" value="1"/>
</dbReference>
<dbReference type="GO" id="GO:0009401">
    <property type="term" value="P:phosphoenolpyruvate-dependent sugar phosphotransferase system"/>
    <property type="evidence" value="ECO:0007669"/>
    <property type="project" value="UniProtKB-KW"/>
</dbReference>
<dbReference type="GO" id="GO:0005737">
    <property type="term" value="C:cytoplasm"/>
    <property type="evidence" value="ECO:0007669"/>
    <property type="project" value="UniProtKB-SubCell"/>
</dbReference>
<evidence type="ECO:0000313" key="7">
    <source>
        <dbReference type="Proteomes" id="UP000220251"/>
    </source>
</evidence>
<dbReference type="PANTHER" id="PTHR33705">
    <property type="entry name" value="PHOSPHOCARRIER PROTEIN HPR"/>
    <property type="match status" value="1"/>
</dbReference>
<sequence length="92" mass="10170">MKIVQKVKVKNKMGLHTRPATVIVKMLQNAKSYVHFTCKNETVNAKSILSILMLAAKKNSSITITCDGEDAPQVMEMLLKAFEDQFGEAVAT</sequence>
<protein>
    <submittedName>
        <fullName evidence="6">Phosphocarrier protein HPr</fullName>
    </submittedName>
</protein>
<proteinExistence type="inferred from homology"/>
<dbReference type="PROSITE" id="PS00369">
    <property type="entry name" value="PTS_HPR_HIS"/>
    <property type="match status" value="1"/>
</dbReference>
<evidence type="ECO:0000256" key="2">
    <source>
        <dbReference type="ARBA" id="ARBA00010736"/>
    </source>
</evidence>
<evidence type="ECO:0000256" key="4">
    <source>
        <dbReference type="ARBA" id="ARBA00022683"/>
    </source>
</evidence>
<dbReference type="InterPro" id="IPR000032">
    <property type="entry name" value="HPr-like"/>
</dbReference>
<evidence type="ECO:0000256" key="3">
    <source>
        <dbReference type="ARBA" id="ARBA00022490"/>
    </source>
</evidence>
<dbReference type="EMBL" id="CWGJ01000012">
    <property type="protein sequence ID" value="CRX38540.1"/>
    <property type="molecule type" value="Genomic_DNA"/>
</dbReference>
<keyword evidence="4" id="KW-0598">Phosphotransferase system</keyword>
<evidence type="ECO:0000259" key="5">
    <source>
        <dbReference type="PROSITE" id="PS51350"/>
    </source>
</evidence>
<evidence type="ECO:0000256" key="1">
    <source>
        <dbReference type="ARBA" id="ARBA00004496"/>
    </source>
</evidence>
<feature type="domain" description="HPr" evidence="5">
    <location>
        <begin position="2"/>
        <end position="89"/>
    </location>
</feature>
<dbReference type="SUPFAM" id="SSF55594">
    <property type="entry name" value="HPr-like"/>
    <property type="match status" value="1"/>
</dbReference>
<accession>A0A0H5E5M8</accession>
<dbReference type="InterPro" id="IPR001020">
    <property type="entry name" value="PTS_HPr_His_P_site"/>
</dbReference>
<dbReference type="PRINTS" id="PR00107">
    <property type="entry name" value="PHOSPHOCPHPR"/>
</dbReference>
<dbReference type="Gene3D" id="3.30.1340.10">
    <property type="entry name" value="HPr-like"/>
    <property type="match status" value="1"/>
</dbReference>
<gene>
    <name evidence="6" type="primary">ptsh3</name>
    <name evidence="6" type="ORF">ELAC_1198</name>
</gene>
<comment type="subcellular location">
    <subcellularLocation>
        <location evidence="1">Cytoplasm</location>
    </subcellularLocation>
</comment>
<reference evidence="7" key="1">
    <citation type="submission" date="2015-06" db="EMBL/GenBank/DDBJ databases">
        <authorList>
            <person name="Bertelli C."/>
        </authorList>
    </citation>
    <scope>NUCLEOTIDE SEQUENCE [LARGE SCALE GENOMIC DNA]</scope>
    <source>
        <strain evidence="7">CRIB-30</strain>
    </source>
</reference>
<evidence type="ECO:0000313" key="6">
    <source>
        <dbReference type="EMBL" id="CRX38540.1"/>
    </source>
</evidence>
<keyword evidence="7" id="KW-1185">Reference proteome</keyword>
<dbReference type="InterPro" id="IPR050399">
    <property type="entry name" value="HPr"/>
</dbReference>
<dbReference type="Pfam" id="PF00381">
    <property type="entry name" value="PTS-HPr"/>
    <property type="match status" value="1"/>
</dbReference>
<dbReference type="Proteomes" id="UP000220251">
    <property type="component" value="Unassembled WGS sequence"/>
</dbReference>
<dbReference type="PROSITE" id="PS51350">
    <property type="entry name" value="PTS_HPR_DOM"/>
    <property type="match status" value="1"/>
</dbReference>
<dbReference type="InterPro" id="IPR035895">
    <property type="entry name" value="HPr-like_sf"/>
</dbReference>
<dbReference type="RefSeq" id="WP_098038396.1">
    <property type="nucleotide sequence ID" value="NZ_CWGJ01000012.1"/>
</dbReference>
<comment type="similarity">
    <text evidence="2">Belongs to the HPr family.</text>
</comment>
<dbReference type="CDD" id="cd00367">
    <property type="entry name" value="PTS-HPr_like"/>
    <property type="match status" value="1"/>
</dbReference>